<dbReference type="InterPro" id="IPR037883">
    <property type="entry name" value="Knr4/Smi1-like_sf"/>
</dbReference>
<dbReference type="EMBL" id="JBAKAP010000035">
    <property type="protein sequence ID" value="MEL0618662.1"/>
    <property type="molecule type" value="Genomic_DNA"/>
</dbReference>
<sequence>MNISTVKNMILTPAVPIDNDISTVKLDYVNDVDFPTDFRLFIESYGSGRLFDFLVVFNPGSSDENLNFYKQLQYIDEDFIYLKQDAPDLYEFTISISSGGVVPFGVTDNGDYIFWLINDIGCPDEWTIAILPCREQELEYLNLSFSDFIYMISDNRLSPKSFPKLDVSNRNRFDPMA</sequence>
<dbReference type="RefSeq" id="WP_341542962.1">
    <property type="nucleotide sequence ID" value="NZ_JBAKAP010000035.1"/>
</dbReference>
<gene>
    <name evidence="1" type="ORF">V6243_17690</name>
</gene>
<organism evidence="1 2">
    <name type="scientific">Cobetia marina</name>
    <name type="common">Deleya marina</name>
    <dbReference type="NCBI Taxonomy" id="28258"/>
    <lineage>
        <taxon>Bacteria</taxon>
        <taxon>Pseudomonadati</taxon>
        <taxon>Pseudomonadota</taxon>
        <taxon>Gammaproteobacteria</taxon>
        <taxon>Oceanospirillales</taxon>
        <taxon>Halomonadaceae</taxon>
        <taxon>Cobetia</taxon>
    </lineage>
</organism>
<dbReference type="Gene3D" id="3.40.1580.10">
    <property type="entry name" value="SMI1/KNR4-like"/>
    <property type="match status" value="1"/>
</dbReference>
<accession>A0ABU9GKK5</accession>
<name>A0ABU9GKK5_COBMA</name>
<evidence type="ECO:0000313" key="1">
    <source>
        <dbReference type="EMBL" id="MEL0618662.1"/>
    </source>
</evidence>
<reference evidence="1 2" key="1">
    <citation type="submission" date="2024-02" db="EMBL/GenBank/DDBJ databases">
        <title>Bacteria isolated from the canopy kelp, Nereocystis luetkeana.</title>
        <authorList>
            <person name="Pfister C.A."/>
            <person name="Younker I.T."/>
            <person name="Light S.H."/>
        </authorList>
    </citation>
    <scope>NUCLEOTIDE SEQUENCE [LARGE SCALE GENOMIC DNA]</scope>
    <source>
        <strain evidence="1 2">TI.5.07</strain>
    </source>
</reference>
<dbReference type="SUPFAM" id="SSF160631">
    <property type="entry name" value="SMI1/KNR4-like"/>
    <property type="match status" value="1"/>
</dbReference>
<dbReference type="Pfam" id="PF14568">
    <property type="entry name" value="SUKH_6"/>
    <property type="match status" value="1"/>
</dbReference>
<dbReference type="Proteomes" id="UP001378242">
    <property type="component" value="Unassembled WGS sequence"/>
</dbReference>
<proteinExistence type="predicted"/>
<comment type="caution">
    <text evidence="1">The sequence shown here is derived from an EMBL/GenBank/DDBJ whole genome shotgun (WGS) entry which is preliminary data.</text>
</comment>
<protein>
    <submittedName>
        <fullName evidence="1">SMI1/KNR4 family protein</fullName>
    </submittedName>
</protein>
<evidence type="ECO:0000313" key="2">
    <source>
        <dbReference type="Proteomes" id="UP001378242"/>
    </source>
</evidence>
<keyword evidence="2" id="KW-1185">Reference proteome</keyword>